<accession>A0ABN8ISL9</accession>
<evidence type="ECO:0000313" key="1">
    <source>
        <dbReference type="EMBL" id="CAH2062526.1"/>
    </source>
</evidence>
<name>A0ABN8ISL9_9NEOP</name>
<proteinExistence type="predicted"/>
<evidence type="ECO:0000313" key="2">
    <source>
        <dbReference type="Proteomes" id="UP000837857"/>
    </source>
</evidence>
<reference evidence="1" key="1">
    <citation type="submission" date="2022-03" db="EMBL/GenBank/DDBJ databases">
        <authorList>
            <person name="Martin H S."/>
        </authorList>
    </citation>
    <scope>NUCLEOTIDE SEQUENCE</scope>
</reference>
<gene>
    <name evidence="1" type="ORF">IPOD504_LOCUS12055</name>
</gene>
<evidence type="ECO:0008006" key="3">
    <source>
        <dbReference type="Google" id="ProtNLM"/>
    </source>
</evidence>
<dbReference type="EMBL" id="OW152841">
    <property type="protein sequence ID" value="CAH2062526.1"/>
    <property type="molecule type" value="Genomic_DNA"/>
</dbReference>
<dbReference type="Proteomes" id="UP000837857">
    <property type="component" value="Chromosome 29"/>
</dbReference>
<keyword evidence="2" id="KW-1185">Reference proteome</keyword>
<protein>
    <recommendedName>
        <fullName evidence="3">Secreted peptide</fullName>
    </recommendedName>
</protein>
<organism evidence="1 2">
    <name type="scientific">Iphiclides podalirius</name>
    <name type="common">scarce swallowtail</name>
    <dbReference type="NCBI Taxonomy" id="110791"/>
    <lineage>
        <taxon>Eukaryota</taxon>
        <taxon>Metazoa</taxon>
        <taxon>Ecdysozoa</taxon>
        <taxon>Arthropoda</taxon>
        <taxon>Hexapoda</taxon>
        <taxon>Insecta</taxon>
        <taxon>Pterygota</taxon>
        <taxon>Neoptera</taxon>
        <taxon>Endopterygota</taxon>
        <taxon>Lepidoptera</taxon>
        <taxon>Glossata</taxon>
        <taxon>Ditrysia</taxon>
        <taxon>Papilionoidea</taxon>
        <taxon>Papilionidae</taxon>
        <taxon>Papilioninae</taxon>
        <taxon>Iphiclides</taxon>
    </lineage>
</organism>
<sequence>MFFSRKGSMMGPRISLPLFPVFLLPPLFLLLLCPLIPPLPLAPFYPTNPWSIKYVGCVRQRWRYAWAQEKETADWLRR</sequence>
<feature type="non-terminal residue" evidence="1">
    <location>
        <position position="78"/>
    </location>
</feature>